<name>A0ABR0QLD4_GOSAR</name>
<gene>
    <name evidence="1" type="ORF">PVK06_008996</name>
</gene>
<comment type="caution">
    <text evidence="1">The sequence shown here is derived from an EMBL/GenBank/DDBJ whole genome shotgun (WGS) entry which is preliminary data.</text>
</comment>
<evidence type="ECO:0000313" key="1">
    <source>
        <dbReference type="EMBL" id="KAK5840120.1"/>
    </source>
</evidence>
<evidence type="ECO:0000313" key="2">
    <source>
        <dbReference type="Proteomes" id="UP001358586"/>
    </source>
</evidence>
<organism evidence="1 2">
    <name type="scientific">Gossypium arboreum</name>
    <name type="common">Tree cotton</name>
    <name type="synonym">Gossypium nanking</name>
    <dbReference type="NCBI Taxonomy" id="29729"/>
    <lineage>
        <taxon>Eukaryota</taxon>
        <taxon>Viridiplantae</taxon>
        <taxon>Streptophyta</taxon>
        <taxon>Embryophyta</taxon>
        <taxon>Tracheophyta</taxon>
        <taxon>Spermatophyta</taxon>
        <taxon>Magnoliopsida</taxon>
        <taxon>eudicotyledons</taxon>
        <taxon>Gunneridae</taxon>
        <taxon>Pentapetalae</taxon>
        <taxon>rosids</taxon>
        <taxon>malvids</taxon>
        <taxon>Malvales</taxon>
        <taxon>Malvaceae</taxon>
        <taxon>Malvoideae</taxon>
        <taxon>Gossypium</taxon>
    </lineage>
</organism>
<dbReference type="Proteomes" id="UP001358586">
    <property type="component" value="Chromosome 3"/>
</dbReference>
<sequence length="117" mass="13430">MFVLSYEKLNTLLDNKFPLATQVKARKRKEESDEIGHYYMLASVTATLYKQLKSYKTTKAFLDKLEDMFRGQAALAQHSIIISLINAQQKPDTLVKDHMTTLMGYFTEAANYKANLD</sequence>
<protein>
    <submittedName>
        <fullName evidence="1">Uncharacterized protein</fullName>
    </submittedName>
</protein>
<keyword evidence="2" id="KW-1185">Reference proteome</keyword>
<dbReference type="EMBL" id="JARKNE010000003">
    <property type="protein sequence ID" value="KAK5840120.1"/>
    <property type="molecule type" value="Genomic_DNA"/>
</dbReference>
<reference evidence="1 2" key="1">
    <citation type="submission" date="2023-03" db="EMBL/GenBank/DDBJ databases">
        <title>WGS of Gossypium arboreum.</title>
        <authorList>
            <person name="Yu D."/>
        </authorList>
    </citation>
    <scope>NUCLEOTIDE SEQUENCE [LARGE SCALE GENOMIC DNA]</scope>
    <source>
        <tissue evidence="1">Leaf</tissue>
    </source>
</reference>
<proteinExistence type="predicted"/>
<accession>A0ABR0QLD4</accession>